<protein>
    <submittedName>
        <fullName evidence="1">Uncharacterized protein</fullName>
    </submittedName>
</protein>
<keyword evidence="2" id="KW-1185">Reference proteome</keyword>
<accession>A0A7C9HD89</accession>
<reference evidence="1 2" key="1">
    <citation type="submission" date="2019-09" db="EMBL/GenBank/DDBJ databases">
        <title>Prevotella A2879 sp. nov., isolated from an abscess of a patient.</title>
        <authorList>
            <person name="Buhl M."/>
            <person name="Oberhettinger P."/>
        </authorList>
    </citation>
    <scope>NUCLEOTIDE SEQUENCE [LARGE SCALE GENOMIC DNA]</scope>
    <source>
        <strain evidence="1 2">A2879</strain>
    </source>
</reference>
<sequence length="306" mass="35557">MNSFKQGLLNPKEFVKSFCLDENSQQEMYNTISSWFHVIVGGTNDVAHSTMLDAINEIKKTNLYRQRVKKACKDALSRYEVFDKANMADMRSEEHDRRQLYMDFLDSVNERLKPHIIILRQSIKRVLDRNKIADSELKSHILTAYEMINYSVELFDKFFKAWPPCPPINLVKTFEKARLHPVRQAWQIVEDTICDDCRGIDLNKDKDCRLAFDIIETKLISEQNLQASSEEALSLNPKEKLVADKAILQYDRQEHNKMVLSEAQVAYLKENYLTKTNRELADTIGCGLTKLREFAKELGLTKKQIA</sequence>
<organism evidence="1 2">
    <name type="scientific">Prevotella vespertina</name>
    <dbReference type="NCBI Taxonomy" id="2608404"/>
    <lineage>
        <taxon>Bacteria</taxon>
        <taxon>Pseudomonadati</taxon>
        <taxon>Bacteroidota</taxon>
        <taxon>Bacteroidia</taxon>
        <taxon>Bacteroidales</taxon>
        <taxon>Prevotellaceae</taxon>
        <taxon>Prevotella</taxon>
    </lineage>
</organism>
<dbReference type="RefSeq" id="WP_155715240.1">
    <property type="nucleotide sequence ID" value="NZ_VVIQ01000002.1"/>
</dbReference>
<gene>
    <name evidence="1" type="ORF">F0475_02465</name>
</gene>
<proteinExistence type="predicted"/>
<evidence type="ECO:0000313" key="1">
    <source>
        <dbReference type="EMBL" id="MUL27205.1"/>
    </source>
</evidence>
<comment type="caution">
    <text evidence="1">The sequence shown here is derived from an EMBL/GenBank/DDBJ whole genome shotgun (WGS) entry which is preliminary data.</text>
</comment>
<dbReference type="EMBL" id="VVIQ01000002">
    <property type="protein sequence ID" value="MUL27205.1"/>
    <property type="molecule type" value="Genomic_DNA"/>
</dbReference>
<evidence type="ECO:0000313" key="2">
    <source>
        <dbReference type="Proteomes" id="UP000482295"/>
    </source>
</evidence>
<dbReference type="Proteomes" id="UP000482295">
    <property type="component" value="Unassembled WGS sequence"/>
</dbReference>
<name>A0A7C9HD89_9BACT</name>
<dbReference type="AlphaFoldDB" id="A0A7C9HD89"/>